<dbReference type="Proteomes" id="UP000314986">
    <property type="component" value="Unassembled WGS sequence"/>
</dbReference>
<proteinExistence type="predicted"/>
<protein>
    <recommendedName>
        <fullName evidence="3">WD repeat-containing protein 73</fullName>
    </recommendedName>
</protein>
<organism evidence="1 2">
    <name type="scientific">Callorhinchus milii</name>
    <name type="common">Ghost shark</name>
    <dbReference type="NCBI Taxonomy" id="7868"/>
    <lineage>
        <taxon>Eukaryota</taxon>
        <taxon>Metazoa</taxon>
        <taxon>Chordata</taxon>
        <taxon>Craniata</taxon>
        <taxon>Vertebrata</taxon>
        <taxon>Chondrichthyes</taxon>
        <taxon>Holocephali</taxon>
        <taxon>Chimaeriformes</taxon>
        <taxon>Callorhinchidae</taxon>
        <taxon>Callorhinchus</taxon>
    </lineage>
</organism>
<dbReference type="InterPro" id="IPR015943">
    <property type="entry name" value="WD40/YVTN_repeat-like_dom_sf"/>
</dbReference>
<dbReference type="SMART" id="SM00320">
    <property type="entry name" value="WD40"/>
    <property type="match status" value="3"/>
</dbReference>
<dbReference type="GO" id="GO:0000922">
    <property type="term" value="C:spindle pole"/>
    <property type="evidence" value="ECO:0007669"/>
    <property type="project" value="TreeGrafter"/>
</dbReference>
<dbReference type="GO" id="GO:0005829">
    <property type="term" value="C:cytosol"/>
    <property type="evidence" value="ECO:0007669"/>
    <property type="project" value="TreeGrafter"/>
</dbReference>
<accession>A0A4W3IP08</accession>
<reference evidence="2" key="1">
    <citation type="journal article" date="2006" name="Science">
        <title>Ancient noncoding elements conserved in the human genome.</title>
        <authorList>
            <person name="Venkatesh B."/>
            <person name="Kirkness E.F."/>
            <person name="Loh Y.H."/>
            <person name="Halpern A.L."/>
            <person name="Lee A.P."/>
            <person name="Johnson J."/>
            <person name="Dandona N."/>
            <person name="Viswanathan L.D."/>
            <person name="Tay A."/>
            <person name="Venter J.C."/>
            <person name="Strausberg R.L."/>
            <person name="Brenner S."/>
        </authorList>
    </citation>
    <scope>NUCLEOTIDE SEQUENCE [LARGE SCALE GENOMIC DNA]</scope>
</reference>
<evidence type="ECO:0000313" key="1">
    <source>
        <dbReference type="Ensembl" id="ENSCMIP00000030962.1"/>
    </source>
</evidence>
<gene>
    <name evidence="1" type="primary">wdr73</name>
</gene>
<reference evidence="2" key="2">
    <citation type="journal article" date="2007" name="PLoS Biol.">
        <title>Survey sequencing and comparative analysis of the elephant shark (Callorhinchus milii) genome.</title>
        <authorList>
            <person name="Venkatesh B."/>
            <person name="Kirkness E.F."/>
            <person name="Loh Y.H."/>
            <person name="Halpern A.L."/>
            <person name="Lee A.P."/>
            <person name="Johnson J."/>
            <person name="Dandona N."/>
            <person name="Viswanathan L.D."/>
            <person name="Tay A."/>
            <person name="Venter J.C."/>
            <person name="Strausberg R.L."/>
            <person name="Brenner S."/>
        </authorList>
    </citation>
    <scope>NUCLEOTIDE SEQUENCE [LARGE SCALE GENOMIC DNA]</scope>
</reference>
<keyword evidence="2" id="KW-1185">Reference proteome</keyword>
<dbReference type="STRING" id="7868.ENSCMIP00000030962"/>
<dbReference type="OMA" id="CKPRTLL"/>
<reference evidence="2" key="3">
    <citation type="journal article" date="2014" name="Nature">
        <title>Elephant shark genome provides unique insights into gnathostome evolution.</title>
        <authorList>
            <consortium name="International Elephant Shark Genome Sequencing Consortium"/>
            <person name="Venkatesh B."/>
            <person name="Lee A.P."/>
            <person name="Ravi V."/>
            <person name="Maurya A.K."/>
            <person name="Lian M.M."/>
            <person name="Swann J.B."/>
            <person name="Ohta Y."/>
            <person name="Flajnik M.F."/>
            <person name="Sutoh Y."/>
            <person name="Kasahara M."/>
            <person name="Hoon S."/>
            <person name="Gangu V."/>
            <person name="Roy S.W."/>
            <person name="Irimia M."/>
            <person name="Korzh V."/>
            <person name="Kondrychyn I."/>
            <person name="Lim Z.W."/>
            <person name="Tay B.H."/>
            <person name="Tohari S."/>
            <person name="Kong K.W."/>
            <person name="Ho S."/>
            <person name="Lorente-Galdos B."/>
            <person name="Quilez J."/>
            <person name="Marques-Bonet T."/>
            <person name="Raney B.J."/>
            <person name="Ingham P.W."/>
            <person name="Tay A."/>
            <person name="Hillier L.W."/>
            <person name="Minx P."/>
            <person name="Boehm T."/>
            <person name="Wilson R.K."/>
            <person name="Brenner S."/>
            <person name="Warren W.C."/>
        </authorList>
    </citation>
    <scope>NUCLEOTIDE SEQUENCE [LARGE SCALE GENOMIC DNA]</scope>
</reference>
<dbReference type="InterPro" id="IPR001680">
    <property type="entry name" value="WD40_rpt"/>
</dbReference>
<dbReference type="InParanoid" id="A0A4W3IP08"/>
<dbReference type="SUPFAM" id="SSF50978">
    <property type="entry name" value="WD40 repeat-like"/>
    <property type="match status" value="1"/>
</dbReference>
<dbReference type="Gene3D" id="2.130.10.10">
    <property type="entry name" value="YVTN repeat-like/Quinoprotein amine dehydrogenase"/>
    <property type="match status" value="1"/>
</dbReference>
<dbReference type="InterPro" id="IPR042795">
    <property type="entry name" value="Wdr73"/>
</dbReference>
<reference evidence="1" key="4">
    <citation type="submission" date="2025-08" db="UniProtKB">
        <authorList>
            <consortium name="Ensembl"/>
        </authorList>
    </citation>
    <scope>IDENTIFICATION</scope>
</reference>
<name>A0A4W3IP08_CALMI</name>
<dbReference type="GeneTree" id="ENSGT00390000015701"/>
<evidence type="ECO:0000313" key="2">
    <source>
        <dbReference type="Proteomes" id="UP000314986"/>
    </source>
</evidence>
<evidence type="ECO:0008006" key="3">
    <source>
        <dbReference type="Google" id="ProtNLM"/>
    </source>
</evidence>
<dbReference type="PANTHER" id="PTHR46947:SF1">
    <property type="entry name" value="WD REPEAT-CONTAINING PROTEIN 73"/>
    <property type="match status" value="1"/>
</dbReference>
<reference evidence="1" key="5">
    <citation type="submission" date="2025-09" db="UniProtKB">
        <authorList>
            <consortium name="Ensembl"/>
        </authorList>
    </citation>
    <scope>IDENTIFICATION</scope>
</reference>
<dbReference type="GO" id="GO:0031122">
    <property type="term" value="P:cytoplasmic microtubule organization"/>
    <property type="evidence" value="ECO:0007669"/>
    <property type="project" value="TreeGrafter"/>
</dbReference>
<dbReference type="AlphaFoldDB" id="A0A4W3IP08"/>
<sequence length="368" mass="40539">MLDSIQQYNDLYVFELQDPTQVIEWIQDRSVCVAGYDTKKRNEILQLSLPPKLCAGVRQGLCPERDFRVEHGGFSNRPVHQLKHVSGTRGFHLLCDVSDGRLLLIETIFSAVLWRTDTIELVSTIHSPEETWPQIATSCSLSPRLLHGSQLNNVKIHDVETQKLLFTLGTSGKPLSGLHLTDSDTFVLCSARDGCLWLGDWRQRPALAGSSEVPASMGRASRWVMAPGPGPDLSLSPTARLSSAGSLVLTDLRDFNKPLSCAEMKLSSHSPNPEHLCVARAPCSQGCLSVSGFDGTVHVYESSAWTVASGEVQPLFVHRGHAVRDCDDEPSAMVTKHVWHPNRPHTILSAATDGSFHIWNWVQPSSHS</sequence>
<dbReference type="PANTHER" id="PTHR46947">
    <property type="entry name" value="WD REPEAT-CONTAINING PROTEIN 73"/>
    <property type="match status" value="1"/>
</dbReference>
<dbReference type="InterPro" id="IPR036322">
    <property type="entry name" value="WD40_repeat_dom_sf"/>
</dbReference>
<dbReference type="Ensembl" id="ENSCMIT00000031434.1">
    <property type="protein sequence ID" value="ENSCMIP00000030962.1"/>
    <property type="gene ID" value="ENSCMIG00000013311.1"/>
</dbReference>